<evidence type="ECO:0000256" key="1">
    <source>
        <dbReference type="SAM" id="MobiDB-lite"/>
    </source>
</evidence>
<protein>
    <submittedName>
        <fullName evidence="2">Uncharacterized protein</fullName>
    </submittedName>
</protein>
<reference evidence="2 3" key="1">
    <citation type="submission" date="2017-06" db="EMBL/GenBank/DDBJ databases">
        <title>A platform for efficient transgenesis in Macrostomum lignano, a flatworm model organism for stem cell research.</title>
        <authorList>
            <person name="Berezikov E."/>
        </authorList>
    </citation>
    <scope>NUCLEOTIDE SEQUENCE [LARGE SCALE GENOMIC DNA]</scope>
    <source>
        <strain evidence="2">DV1</strain>
        <tissue evidence="2">Whole organism</tissue>
    </source>
</reference>
<feature type="compositionally biased region" description="Low complexity" evidence="1">
    <location>
        <begin position="48"/>
        <end position="63"/>
    </location>
</feature>
<gene>
    <name evidence="2" type="ORF">BOX15_Mlig029497g1</name>
</gene>
<evidence type="ECO:0000313" key="3">
    <source>
        <dbReference type="Proteomes" id="UP000215902"/>
    </source>
</evidence>
<keyword evidence="3" id="KW-1185">Reference proteome</keyword>
<dbReference type="AlphaFoldDB" id="A0A267GDX6"/>
<accession>A0A267GDX6</accession>
<name>A0A267GDX6_9PLAT</name>
<proteinExistence type="predicted"/>
<feature type="region of interest" description="Disordered" evidence="1">
    <location>
        <begin position="48"/>
        <end position="106"/>
    </location>
</feature>
<dbReference type="Proteomes" id="UP000215902">
    <property type="component" value="Unassembled WGS sequence"/>
</dbReference>
<evidence type="ECO:0000313" key="2">
    <source>
        <dbReference type="EMBL" id="PAA84231.1"/>
    </source>
</evidence>
<feature type="non-terminal residue" evidence="2">
    <location>
        <position position="1"/>
    </location>
</feature>
<dbReference type="EMBL" id="NIVC01000385">
    <property type="protein sequence ID" value="PAA84231.1"/>
    <property type="molecule type" value="Genomic_DNA"/>
</dbReference>
<comment type="caution">
    <text evidence="2">The sequence shown here is derived from an EMBL/GenBank/DDBJ whole genome shotgun (WGS) entry which is preliminary data.</text>
</comment>
<sequence length="365" mass="41376">PDKQMQTKENVRQMCDSLMEMKSQYKDIGFELKELFLVIYRKFVQHSGSSRNGSSVASASNAGKEASASATTPELNMTEGGPGMRHTLGVTRTNQKPVKSAGGGGTGPIKAKDFTKIINGWEKVFEQDPKRAIGFVYSEDNEDMFYSPSEEISDAILAAIEEIQQGKTAAPKVSSQQQKLGVETGTWSPEEKREFLENQLKTFLPQKMEAKQIEEEKKRVLNQLIRDESFLRACKPFTDLPPTVKEFINICYQLGRDDVPKYERLYDLTRHWGGRRQELDKGRILTEVSDCKDGNKDYPDTHLASVTQQDYSMQEGQDYDNSCVRGQDLSVLVEEYMEKLVEINYRPVSNPEAKPINSRLEASWI</sequence>
<organism evidence="2 3">
    <name type="scientific">Macrostomum lignano</name>
    <dbReference type="NCBI Taxonomy" id="282301"/>
    <lineage>
        <taxon>Eukaryota</taxon>
        <taxon>Metazoa</taxon>
        <taxon>Spiralia</taxon>
        <taxon>Lophotrochozoa</taxon>
        <taxon>Platyhelminthes</taxon>
        <taxon>Rhabditophora</taxon>
        <taxon>Macrostomorpha</taxon>
        <taxon>Macrostomida</taxon>
        <taxon>Macrostomidae</taxon>
        <taxon>Macrostomum</taxon>
    </lineage>
</organism>